<comment type="caution">
    <text evidence="11">The sequence shown here is derived from an EMBL/GenBank/DDBJ whole genome shotgun (WGS) entry which is preliminary data.</text>
</comment>
<reference evidence="11 12" key="1">
    <citation type="journal article" date="2015" name="BMC Genomics">
        <title>Insights from the genome of Ophiocordyceps polyrhachis-furcata to pathogenicity and host specificity in insect fungi.</title>
        <authorList>
            <person name="Wichadakul D."/>
            <person name="Kobmoo N."/>
            <person name="Ingsriswang S."/>
            <person name="Tangphatsornruang S."/>
            <person name="Chantasingh D."/>
            <person name="Luangsa-ard J.J."/>
            <person name="Eurwilaichitr L."/>
        </authorList>
    </citation>
    <scope>NUCLEOTIDE SEQUENCE [LARGE SCALE GENOMIC DNA]</scope>
    <source>
        <strain evidence="11 12">BCC 54312</strain>
    </source>
</reference>
<feature type="transmembrane region" description="Helical" evidence="10">
    <location>
        <begin position="192"/>
        <end position="214"/>
    </location>
</feature>
<feature type="transmembrane region" description="Helical" evidence="10">
    <location>
        <begin position="430"/>
        <end position="450"/>
    </location>
</feature>
<dbReference type="OrthoDB" id="9986677at2759"/>
<keyword evidence="12" id="KW-1185">Reference proteome</keyword>
<feature type="transmembrane region" description="Helical" evidence="10">
    <location>
        <begin position="372"/>
        <end position="398"/>
    </location>
</feature>
<evidence type="ECO:0000256" key="6">
    <source>
        <dbReference type="ARBA" id="ARBA00022927"/>
    </source>
</evidence>
<keyword evidence="6" id="KW-0653">Protein transport</keyword>
<feature type="transmembrane region" description="Helical" evidence="10">
    <location>
        <begin position="87"/>
        <end position="108"/>
    </location>
</feature>
<keyword evidence="5" id="KW-0571">Peptide transport</keyword>
<evidence type="ECO:0000313" key="12">
    <source>
        <dbReference type="Proteomes" id="UP000253664"/>
    </source>
</evidence>
<dbReference type="NCBIfam" id="TIGR00727">
    <property type="entry name" value="ISP4_OPT"/>
    <property type="match status" value="1"/>
</dbReference>
<dbReference type="InterPro" id="IPR004813">
    <property type="entry name" value="OPT"/>
</dbReference>
<dbReference type="Pfam" id="PF03169">
    <property type="entry name" value="OPT"/>
    <property type="match status" value="1"/>
</dbReference>
<name>A0A367LCN6_9HYPO</name>
<feature type="transmembrane region" description="Helical" evidence="10">
    <location>
        <begin position="492"/>
        <end position="517"/>
    </location>
</feature>
<dbReference type="AlphaFoldDB" id="A0A367LCN6"/>
<evidence type="ECO:0000256" key="5">
    <source>
        <dbReference type="ARBA" id="ARBA00022856"/>
    </source>
</evidence>
<feature type="transmembrane region" description="Helical" evidence="10">
    <location>
        <begin position="234"/>
        <end position="259"/>
    </location>
</feature>
<keyword evidence="7 10" id="KW-1133">Transmembrane helix</keyword>
<dbReference type="EMBL" id="LKCN02000007">
    <property type="protein sequence ID" value="RCI12198.1"/>
    <property type="molecule type" value="Genomic_DNA"/>
</dbReference>
<sequence length="748" mass="82981">MKNAESSEAGKPEADAVDDSPPQDSPYEEVRAAVRNSDGGEAANTLRAWLIGLFFVTLGSGLHMFLSMRLKTPSHAHLQGKQRSPAISLPAIVVQLLAYPVGCLWARIVPNRVFTTFGYRWSLNPGPFTIKEHVVVSLMANVSIGGAYSTDALVALRARPFFNLDFGWGFALLFTLSSQLIGIALSGLFRQYLVAPAAMVWSRQFASCALFYALHDRTPDPGWRVSRYRWFAAVAAAMFCYSWLPAVLWRGLSVFAFITWIRPQNAVVNQLFGGFSGLSLLPLTLDWTYVTAYLGDPLLAPTASHLNTLVGLLLFIVVASVVMVFTGALYADYLPVVSANTYDNRQRLYDAARVLGPGLTFDEHRYRDYSPLFLPPALALNYGLSFASLTSALVHMWLHQRRDIWHRFRNQQEPDIHTKLMARYVNVPDWWYATLLLISLGLSLATALGYDSQLPWWALIASIGLAVLFIIPVTTVLAVYNIMLGLNVLAPFLAGFILPGRPVGVAMFNVYSTVVLLQAQTYSGDLKLGHYMKVPPRITFWCQVVATCWAVFVQVAVMHWTLGHVNGVCDNMQPDHFSCPNGRAFFSATVVWGVVGPRRMFGAGSMYANINWFWLIGAGLPLLLYGLSRLPATRFLNGLQAPVMLGAMAWLPPGTPLSYSTWAVVGLVFNGWIRTRWKGWWMTYNYTTAAALDSGLILATVVVFFAITWPGRELKWWGNVAVFETLDAKHAATLKTVSEGETFGPVSW</sequence>
<dbReference type="GO" id="GO:0015031">
    <property type="term" value="P:protein transport"/>
    <property type="evidence" value="ECO:0007669"/>
    <property type="project" value="UniProtKB-KW"/>
</dbReference>
<feature type="transmembrane region" description="Helical" evidence="10">
    <location>
        <begin position="457"/>
        <end position="480"/>
    </location>
</feature>
<dbReference type="PANTHER" id="PTHR22601">
    <property type="entry name" value="ISP4 LIKE PROTEIN"/>
    <property type="match status" value="1"/>
</dbReference>
<feature type="transmembrane region" description="Helical" evidence="10">
    <location>
        <begin position="610"/>
        <end position="628"/>
    </location>
</feature>
<dbReference type="GO" id="GO:0035673">
    <property type="term" value="F:oligopeptide transmembrane transporter activity"/>
    <property type="evidence" value="ECO:0007669"/>
    <property type="project" value="InterPro"/>
</dbReference>
<evidence type="ECO:0000313" key="11">
    <source>
        <dbReference type="EMBL" id="RCI12198.1"/>
    </source>
</evidence>
<dbReference type="InterPro" id="IPR004648">
    <property type="entry name" value="Oligpept_transpt"/>
</dbReference>
<feature type="transmembrane region" description="Helical" evidence="10">
    <location>
        <begin position="166"/>
        <end position="185"/>
    </location>
</feature>
<feature type="transmembrane region" description="Helical" evidence="10">
    <location>
        <begin position="657"/>
        <end position="673"/>
    </location>
</feature>
<evidence type="ECO:0008006" key="13">
    <source>
        <dbReference type="Google" id="ProtNLM"/>
    </source>
</evidence>
<accession>A0A367LCN6</accession>
<feature type="transmembrane region" description="Helical" evidence="10">
    <location>
        <begin position="538"/>
        <end position="562"/>
    </location>
</feature>
<gene>
    <name evidence="11" type="ORF">L249_0901</name>
</gene>
<evidence type="ECO:0000256" key="9">
    <source>
        <dbReference type="SAM" id="MobiDB-lite"/>
    </source>
</evidence>
<evidence type="ECO:0000256" key="10">
    <source>
        <dbReference type="SAM" id="Phobius"/>
    </source>
</evidence>
<keyword evidence="3" id="KW-0813">Transport</keyword>
<evidence type="ECO:0000256" key="1">
    <source>
        <dbReference type="ARBA" id="ARBA00004141"/>
    </source>
</evidence>
<evidence type="ECO:0000256" key="8">
    <source>
        <dbReference type="ARBA" id="ARBA00023136"/>
    </source>
</evidence>
<keyword evidence="4 10" id="KW-0812">Transmembrane</keyword>
<feature type="region of interest" description="Disordered" evidence="9">
    <location>
        <begin position="1"/>
        <end position="28"/>
    </location>
</feature>
<comment type="similarity">
    <text evidence="2">Belongs to the oligopeptide OPT transporter family.</text>
</comment>
<proteinExistence type="inferred from homology"/>
<evidence type="ECO:0000256" key="7">
    <source>
        <dbReference type="ARBA" id="ARBA00022989"/>
    </source>
</evidence>
<evidence type="ECO:0000256" key="3">
    <source>
        <dbReference type="ARBA" id="ARBA00022448"/>
    </source>
</evidence>
<feature type="transmembrane region" description="Helical" evidence="10">
    <location>
        <begin position="271"/>
        <end position="290"/>
    </location>
</feature>
<dbReference type="Proteomes" id="UP000253664">
    <property type="component" value="Unassembled WGS sequence"/>
</dbReference>
<feature type="transmembrane region" description="Helical" evidence="10">
    <location>
        <begin position="685"/>
        <end position="707"/>
    </location>
</feature>
<comment type="subcellular location">
    <subcellularLocation>
        <location evidence="1">Membrane</location>
        <topology evidence="1">Multi-pass membrane protein</topology>
    </subcellularLocation>
</comment>
<evidence type="ECO:0000256" key="4">
    <source>
        <dbReference type="ARBA" id="ARBA00022692"/>
    </source>
</evidence>
<evidence type="ECO:0000256" key="2">
    <source>
        <dbReference type="ARBA" id="ARBA00008807"/>
    </source>
</evidence>
<organism evidence="11 12">
    <name type="scientific">Ophiocordyceps polyrhachis-furcata BCC 54312</name>
    <dbReference type="NCBI Taxonomy" id="1330021"/>
    <lineage>
        <taxon>Eukaryota</taxon>
        <taxon>Fungi</taxon>
        <taxon>Dikarya</taxon>
        <taxon>Ascomycota</taxon>
        <taxon>Pezizomycotina</taxon>
        <taxon>Sordariomycetes</taxon>
        <taxon>Hypocreomycetidae</taxon>
        <taxon>Hypocreales</taxon>
        <taxon>Ophiocordycipitaceae</taxon>
        <taxon>Ophiocordyceps</taxon>
    </lineage>
</organism>
<protein>
    <recommendedName>
        <fullName evidence="13">OPT family small oligopeptide transporter</fullName>
    </recommendedName>
</protein>
<keyword evidence="8 10" id="KW-0472">Membrane</keyword>
<feature type="transmembrane region" description="Helical" evidence="10">
    <location>
        <begin position="310"/>
        <end position="331"/>
    </location>
</feature>
<feature type="transmembrane region" description="Helical" evidence="10">
    <location>
        <begin position="46"/>
        <end position="66"/>
    </location>
</feature>
<dbReference type="NCBIfam" id="TIGR00728">
    <property type="entry name" value="OPT_sfam"/>
    <property type="match status" value="1"/>
</dbReference>
<dbReference type="GO" id="GO:0016020">
    <property type="term" value="C:membrane"/>
    <property type="evidence" value="ECO:0007669"/>
    <property type="project" value="UniProtKB-SubCell"/>
</dbReference>